<dbReference type="RefSeq" id="WP_336434625.1">
    <property type="nucleotide sequence ID" value="NZ_JBAWKS010000001.1"/>
</dbReference>
<keyword evidence="5 6" id="KW-0472">Membrane</keyword>
<dbReference type="PANTHER" id="PTHR33931">
    <property type="entry name" value="HOLIN-LIKE PROTEIN CIDA-RELATED"/>
    <property type="match status" value="1"/>
</dbReference>
<reference evidence="7 8" key="1">
    <citation type="submission" date="2023-12" db="EMBL/GenBank/DDBJ databases">
        <title>Friends and Foes: Symbiotic and Algicidal bacterial influence on Karenia brevis blooms.</title>
        <authorList>
            <person name="Fei C."/>
            <person name="Mohamed A.R."/>
            <person name="Booker A."/>
            <person name="Arshad M."/>
            <person name="Klass S."/>
            <person name="Ahn S."/>
            <person name="Gilbert P.M."/>
            <person name="Heil C.A."/>
            <person name="Martinez J.M."/>
            <person name="Amin S.A."/>
        </authorList>
    </citation>
    <scope>NUCLEOTIDE SEQUENCE [LARGE SCALE GENOMIC DNA]</scope>
    <source>
        <strain evidence="7 8">CE15</strain>
    </source>
</reference>
<dbReference type="EMBL" id="JBAWKS010000001">
    <property type="protein sequence ID" value="MEI4548787.1"/>
    <property type="molecule type" value="Genomic_DNA"/>
</dbReference>
<sequence length="119" mass="12751">MKYIVSLTILVTALALGHGLLYILNFSFPPAVLGMGILLLVLKLNIVSLKQCEAVGALLLKYFPLFFIPAGVGIIQHLDLIKDNLLLIVISILTATVGTLFIVGKVASLLFASSNKDQS</sequence>
<accession>A0ABU8ERV5</accession>
<evidence type="ECO:0000256" key="3">
    <source>
        <dbReference type="ARBA" id="ARBA00022692"/>
    </source>
</evidence>
<evidence type="ECO:0000256" key="6">
    <source>
        <dbReference type="SAM" id="Phobius"/>
    </source>
</evidence>
<comment type="caution">
    <text evidence="7">The sequence shown here is derived from an EMBL/GenBank/DDBJ whole genome shotgun (WGS) entry which is preliminary data.</text>
</comment>
<comment type="subcellular location">
    <subcellularLocation>
        <location evidence="1">Cell membrane</location>
        <topology evidence="1">Multi-pass membrane protein</topology>
    </subcellularLocation>
</comment>
<keyword evidence="2" id="KW-1003">Cell membrane</keyword>
<dbReference type="InterPro" id="IPR005538">
    <property type="entry name" value="LrgA/CidA"/>
</dbReference>
<dbReference type="PANTHER" id="PTHR33931:SF2">
    <property type="entry name" value="HOLIN-LIKE PROTEIN CIDA"/>
    <property type="match status" value="1"/>
</dbReference>
<evidence type="ECO:0000256" key="5">
    <source>
        <dbReference type="ARBA" id="ARBA00023136"/>
    </source>
</evidence>
<keyword evidence="8" id="KW-1185">Reference proteome</keyword>
<evidence type="ECO:0000256" key="4">
    <source>
        <dbReference type="ARBA" id="ARBA00022989"/>
    </source>
</evidence>
<dbReference type="Pfam" id="PF03788">
    <property type="entry name" value="LrgA"/>
    <property type="match status" value="1"/>
</dbReference>
<feature type="transmembrane region" description="Helical" evidence="6">
    <location>
        <begin position="58"/>
        <end position="78"/>
    </location>
</feature>
<feature type="transmembrane region" description="Helical" evidence="6">
    <location>
        <begin position="84"/>
        <end position="112"/>
    </location>
</feature>
<proteinExistence type="predicted"/>
<dbReference type="Proteomes" id="UP001382455">
    <property type="component" value="Unassembled WGS sequence"/>
</dbReference>
<gene>
    <name evidence="7" type="ORF">WAE96_03560</name>
</gene>
<protein>
    <submittedName>
        <fullName evidence="7">CidA/LrgA family protein</fullName>
    </submittedName>
</protein>
<evidence type="ECO:0000256" key="1">
    <source>
        <dbReference type="ARBA" id="ARBA00004651"/>
    </source>
</evidence>
<keyword evidence="3 6" id="KW-0812">Transmembrane</keyword>
<evidence type="ECO:0000256" key="2">
    <source>
        <dbReference type="ARBA" id="ARBA00022475"/>
    </source>
</evidence>
<evidence type="ECO:0000313" key="8">
    <source>
        <dbReference type="Proteomes" id="UP001382455"/>
    </source>
</evidence>
<organism evidence="7 8">
    <name type="scientific">Pseudoalteromonas spongiae</name>
    <dbReference type="NCBI Taxonomy" id="298657"/>
    <lineage>
        <taxon>Bacteria</taxon>
        <taxon>Pseudomonadati</taxon>
        <taxon>Pseudomonadota</taxon>
        <taxon>Gammaproteobacteria</taxon>
        <taxon>Alteromonadales</taxon>
        <taxon>Pseudoalteromonadaceae</taxon>
        <taxon>Pseudoalteromonas</taxon>
    </lineage>
</organism>
<feature type="transmembrane region" description="Helical" evidence="6">
    <location>
        <begin position="27"/>
        <end position="46"/>
    </location>
</feature>
<name>A0ABU8ERV5_9GAMM</name>
<keyword evidence="4 6" id="KW-1133">Transmembrane helix</keyword>
<evidence type="ECO:0000313" key="7">
    <source>
        <dbReference type="EMBL" id="MEI4548787.1"/>
    </source>
</evidence>